<accession>A0A2Z4IN17</accession>
<reference evidence="3 4" key="1">
    <citation type="submission" date="2018-06" db="EMBL/GenBank/DDBJ databases">
        <title>Echinicola strongylocentroti sp. nov., isolated from a sea urchin Strongylocentrotus intermedius.</title>
        <authorList>
            <person name="Bae S.S."/>
        </authorList>
    </citation>
    <scope>NUCLEOTIDE SEQUENCE [LARGE SCALE GENOMIC DNA]</scope>
    <source>
        <strain evidence="3 4">MEBiC08714</strain>
    </source>
</reference>
<gene>
    <name evidence="3" type="ORF">DN752_19405</name>
</gene>
<dbReference type="PIRSF" id="PIRSF018266">
    <property type="entry name" value="FecR"/>
    <property type="match status" value="1"/>
</dbReference>
<evidence type="ECO:0000259" key="1">
    <source>
        <dbReference type="Pfam" id="PF04773"/>
    </source>
</evidence>
<dbReference type="GO" id="GO:0016989">
    <property type="term" value="F:sigma factor antagonist activity"/>
    <property type="evidence" value="ECO:0007669"/>
    <property type="project" value="TreeGrafter"/>
</dbReference>
<dbReference type="Pfam" id="PF04773">
    <property type="entry name" value="FecR"/>
    <property type="match status" value="1"/>
</dbReference>
<dbReference type="InterPro" id="IPR012373">
    <property type="entry name" value="Ferrdict_sens_TM"/>
</dbReference>
<dbReference type="Gene3D" id="3.55.50.30">
    <property type="match status" value="1"/>
</dbReference>
<sequence length="310" mass="35548">MKEEDFNKLLERYVEGSLSPEESKLLDEFFDSYLEQEDEGMGSGTALERTKETMFQKITSKGNKEEVVRKERIPTYMLLGLLAIILLLWTGSTQLWNQDTKWIVETAPFGENRSIVLDDGTEVFLNAGSTLTYPERFQSNKREVRLEGEGFFKVTPDKLRPFEVISGQLKTTVLGTSFNIKAFQEFPITVSVLTGKVKLSENGQSVDVESGWQSVFKGVDQKFSLSQTDVEKSILWREGVISFQDTELIEALEVIKRYYNVHFQVNSPLPTDKYITAEFDQEPLPNVLQTFKYVMDIDYSYINDSTILIK</sequence>
<feature type="domain" description="FecR protein" evidence="1">
    <location>
        <begin position="109"/>
        <end position="198"/>
    </location>
</feature>
<evidence type="ECO:0000259" key="2">
    <source>
        <dbReference type="Pfam" id="PF16344"/>
    </source>
</evidence>
<proteinExistence type="predicted"/>
<dbReference type="PANTHER" id="PTHR30273:SF2">
    <property type="entry name" value="PROTEIN FECR"/>
    <property type="match status" value="1"/>
</dbReference>
<keyword evidence="4" id="KW-1185">Reference proteome</keyword>
<dbReference type="AlphaFoldDB" id="A0A2Z4IN17"/>
<organism evidence="3 4">
    <name type="scientific">Echinicola strongylocentroti</name>
    <dbReference type="NCBI Taxonomy" id="1795355"/>
    <lineage>
        <taxon>Bacteria</taxon>
        <taxon>Pseudomonadati</taxon>
        <taxon>Bacteroidota</taxon>
        <taxon>Cytophagia</taxon>
        <taxon>Cytophagales</taxon>
        <taxon>Cyclobacteriaceae</taxon>
        <taxon>Echinicola</taxon>
    </lineage>
</organism>
<dbReference type="RefSeq" id="WP_112785503.1">
    <property type="nucleotide sequence ID" value="NZ_CP030041.1"/>
</dbReference>
<dbReference type="PANTHER" id="PTHR30273">
    <property type="entry name" value="PERIPLASMIC SIGNAL SENSOR AND SIGMA FACTOR ACTIVATOR FECR-RELATED"/>
    <property type="match status" value="1"/>
</dbReference>
<dbReference type="OrthoDB" id="1452822at2"/>
<evidence type="ECO:0000313" key="4">
    <source>
        <dbReference type="Proteomes" id="UP000248688"/>
    </source>
</evidence>
<dbReference type="EMBL" id="CP030041">
    <property type="protein sequence ID" value="AWW32130.1"/>
    <property type="molecule type" value="Genomic_DNA"/>
</dbReference>
<dbReference type="InterPro" id="IPR006860">
    <property type="entry name" value="FecR"/>
</dbReference>
<evidence type="ECO:0008006" key="5">
    <source>
        <dbReference type="Google" id="ProtNLM"/>
    </source>
</evidence>
<evidence type="ECO:0000313" key="3">
    <source>
        <dbReference type="EMBL" id="AWW32130.1"/>
    </source>
</evidence>
<dbReference type="Proteomes" id="UP000248688">
    <property type="component" value="Chromosome"/>
</dbReference>
<feature type="domain" description="Protein FecR C-terminal" evidence="2">
    <location>
        <begin position="241"/>
        <end position="309"/>
    </location>
</feature>
<protein>
    <recommendedName>
        <fullName evidence="5">FecR family protein</fullName>
    </recommendedName>
</protein>
<dbReference type="KEGG" id="est:DN752_19405"/>
<name>A0A2Z4IN17_9BACT</name>
<dbReference type="Pfam" id="PF16344">
    <property type="entry name" value="FecR_C"/>
    <property type="match status" value="1"/>
</dbReference>
<dbReference type="Gene3D" id="2.60.120.1440">
    <property type="match status" value="1"/>
</dbReference>
<dbReference type="InterPro" id="IPR032508">
    <property type="entry name" value="FecR_C"/>
</dbReference>